<evidence type="ECO:0000313" key="2">
    <source>
        <dbReference type="EMBL" id="TVT53935.1"/>
    </source>
</evidence>
<protein>
    <submittedName>
        <fullName evidence="2">Uncharacterized protein</fullName>
    </submittedName>
</protein>
<sequence>MIGYTLPEIRRLLINLVHRYLPDAWHVWHWSPVLDATWFVRTTRGWPRGRREPRAIPRLAPLSPPLMKTALSPREDLRQIMGGHRGQPSWQCRGQRRSALT</sequence>
<evidence type="ECO:0000313" key="3">
    <source>
        <dbReference type="Proteomes" id="UP000320011"/>
    </source>
</evidence>
<dbReference type="EMBL" id="VJWX01000078">
    <property type="protein sequence ID" value="TVT53935.1"/>
    <property type="molecule type" value="Genomic_DNA"/>
</dbReference>
<organism evidence="2 3">
    <name type="scientific">Amycolatopsis rhizosphaerae</name>
    <dbReference type="NCBI Taxonomy" id="2053003"/>
    <lineage>
        <taxon>Bacteria</taxon>
        <taxon>Bacillati</taxon>
        <taxon>Actinomycetota</taxon>
        <taxon>Actinomycetes</taxon>
        <taxon>Pseudonocardiales</taxon>
        <taxon>Pseudonocardiaceae</taxon>
        <taxon>Amycolatopsis</taxon>
    </lineage>
</organism>
<reference evidence="2 3" key="2">
    <citation type="submission" date="2019-08" db="EMBL/GenBank/DDBJ databases">
        <title>Amycolatopsis acidicola sp. nov., isolated from peat swamp forest soil.</title>
        <authorList>
            <person name="Srisuk N."/>
        </authorList>
    </citation>
    <scope>NUCLEOTIDE SEQUENCE [LARGE SCALE GENOMIC DNA]</scope>
    <source>
        <strain evidence="2 3">TBRC 6029</strain>
    </source>
</reference>
<name>A0A558CYX3_9PSEU</name>
<comment type="caution">
    <text evidence="2">The sequence shown here is derived from an EMBL/GenBank/DDBJ whole genome shotgun (WGS) entry which is preliminary data.</text>
</comment>
<accession>A0A558CYX3</accession>
<feature type="region of interest" description="Disordered" evidence="1">
    <location>
        <begin position="82"/>
        <end position="101"/>
    </location>
</feature>
<reference evidence="2 3" key="1">
    <citation type="submission" date="2019-07" db="EMBL/GenBank/DDBJ databases">
        <authorList>
            <person name="Duangmal K."/>
            <person name="Teo W.F.A."/>
        </authorList>
    </citation>
    <scope>NUCLEOTIDE SEQUENCE [LARGE SCALE GENOMIC DNA]</scope>
    <source>
        <strain evidence="2 3">TBRC 6029</strain>
    </source>
</reference>
<keyword evidence="3" id="KW-1185">Reference proteome</keyword>
<proteinExistence type="predicted"/>
<evidence type="ECO:0000256" key="1">
    <source>
        <dbReference type="SAM" id="MobiDB-lite"/>
    </source>
</evidence>
<feature type="compositionally biased region" description="Polar residues" evidence="1">
    <location>
        <begin position="88"/>
        <end position="101"/>
    </location>
</feature>
<dbReference type="AlphaFoldDB" id="A0A558CYX3"/>
<gene>
    <name evidence="2" type="ORF">FNH05_10950</name>
</gene>
<dbReference type="Proteomes" id="UP000320011">
    <property type="component" value="Unassembled WGS sequence"/>
</dbReference>